<feature type="domain" description="NADH:quinone oxidoreductase/Mrp antiporter transmembrane" evidence="18">
    <location>
        <begin position="107"/>
        <end position="388"/>
    </location>
</feature>
<evidence type="ECO:0000256" key="5">
    <source>
        <dbReference type="ARBA" id="ARBA00021006"/>
    </source>
</evidence>
<keyword evidence="8 17" id="KW-0812">Transmembrane</keyword>
<proteinExistence type="inferred from homology"/>
<accession>A0A1S6M1Z1</accession>
<keyword evidence="10 17" id="KW-0249">Electron transport</keyword>
<dbReference type="GO" id="GO:0008137">
    <property type="term" value="F:NADH dehydrogenase (ubiquinone) activity"/>
    <property type="evidence" value="ECO:0007669"/>
    <property type="project" value="UniProtKB-UniRule"/>
</dbReference>
<keyword evidence="11 17" id="KW-1133">Transmembrane helix</keyword>
<organism evidence="20">
    <name type="scientific">Neochauliodes parasparsus</name>
    <dbReference type="NCBI Taxonomy" id="1962945"/>
    <lineage>
        <taxon>Eukaryota</taxon>
        <taxon>Metazoa</taxon>
        <taxon>Ecdysozoa</taxon>
        <taxon>Arthropoda</taxon>
        <taxon>Hexapoda</taxon>
        <taxon>Insecta</taxon>
        <taxon>Pterygota</taxon>
        <taxon>Neoptera</taxon>
        <taxon>Endopterygota</taxon>
        <taxon>Megaloptera</taxon>
        <taxon>Corydalidae</taxon>
        <taxon>Chauliodinae</taxon>
        <taxon>Neochauliodes</taxon>
    </lineage>
</organism>
<evidence type="ECO:0000256" key="12">
    <source>
        <dbReference type="ARBA" id="ARBA00023027"/>
    </source>
</evidence>
<comment type="function">
    <text evidence="1">Core subunit of the mitochondrial membrane respiratory chain NADH dehydrogenase (Complex I) that is believed to belong to the minimal assembly required for catalysis. Complex I functions in the transfer of electrons from NADH to the respiratory chain. The immediate electron acceptor for the enzyme is believed to be ubiquinone.</text>
</comment>
<keyword evidence="7 17" id="KW-0679">Respiratory chain</keyword>
<reference evidence="20" key="1">
    <citation type="submission" date="2016-09" db="EMBL/GenBank/DDBJ databases">
        <authorList>
            <person name="Capua I."/>
            <person name="De Benedictis P."/>
            <person name="Joannis T."/>
            <person name="Lombin L.H."/>
            <person name="Cattoli G."/>
        </authorList>
    </citation>
    <scope>NUCLEOTIDE SEQUENCE</scope>
</reference>
<dbReference type="InterPro" id="IPR000260">
    <property type="entry name" value="NADH4_N"/>
</dbReference>
<feature type="transmembrane region" description="Helical" evidence="17">
    <location>
        <begin position="110"/>
        <end position="132"/>
    </location>
</feature>
<dbReference type="GO" id="GO:0042773">
    <property type="term" value="P:ATP synthesis coupled electron transport"/>
    <property type="evidence" value="ECO:0007669"/>
    <property type="project" value="InterPro"/>
</dbReference>
<evidence type="ECO:0000256" key="15">
    <source>
        <dbReference type="ARBA" id="ARBA00023136"/>
    </source>
</evidence>
<evidence type="ECO:0000256" key="11">
    <source>
        <dbReference type="ARBA" id="ARBA00022989"/>
    </source>
</evidence>
<dbReference type="Pfam" id="PF00361">
    <property type="entry name" value="Proton_antipo_M"/>
    <property type="match status" value="1"/>
</dbReference>
<dbReference type="GO" id="GO:0048039">
    <property type="term" value="F:ubiquinone binding"/>
    <property type="evidence" value="ECO:0007669"/>
    <property type="project" value="TreeGrafter"/>
</dbReference>
<keyword evidence="13 17" id="KW-0830">Ubiquinone</keyword>
<feature type="transmembrane region" description="Helical" evidence="17">
    <location>
        <begin position="272"/>
        <end position="294"/>
    </location>
</feature>
<evidence type="ECO:0000256" key="10">
    <source>
        <dbReference type="ARBA" id="ARBA00022982"/>
    </source>
</evidence>
<evidence type="ECO:0000313" key="20">
    <source>
        <dbReference type="EMBL" id="AQU14303.1"/>
    </source>
</evidence>
<comment type="subcellular location">
    <subcellularLocation>
        <location evidence="2 17">Mitochondrion membrane</location>
        <topology evidence="2 17">Multi-pass membrane protein</topology>
    </subcellularLocation>
</comment>
<name>A0A1S6M1Z1_9NEOP</name>
<gene>
    <name evidence="20" type="primary">ND4</name>
</gene>
<evidence type="ECO:0000256" key="6">
    <source>
        <dbReference type="ARBA" id="ARBA00022448"/>
    </source>
</evidence>
<dbReference type="PANTHER" id="PTHR43507">
    <property type="entry name" value="NADH-UBIQUINONE OXIDOREDUCTASE CHAIN 4"/>
    <property type="match status" value="1"/>
</dbReference>
<keyword evidence="6 17" id="KW-0813">Transport</keyword>
<evidence type="ECO:0000256" key="1">
    <source>
        <dbReference type="ARBA" id="ARBA00003257"/>
    </source>
</evidence>
<dbReference type="AlphaFoldDB" id="A0A1S6M1Z1"/>
<evidence type="ECO:0000256" key="17">
    <source>
        <dbReference type="RuleBase" id="RU003297"/>
    </source>
</evidence>
<evidence type="ECO:0000256" key="14">
    <source>
        <dbReference type="ARBA" id="ARBA00023128"/>
    </source>
</evidence>
<dbReference type="InterPro" id="IPR003918">
    <property type="entry name" value="NADH_UbQ_OxRdtase"/>
</dbReference>
<evidence type="ECO:0000256" key="2">
    <source>
        <dbReference type="ARBA" id="ARBA00004225"/>
    </source>
</evidence>
<keyword evidence="12 17" id="KW-0520">NAD</keyword>
<comment type="function">
    <text evidence="17">Core subunit of the mitochondrial membrane respiratory chain NADH dehydrogenase (Complex I) which catalyzes electron transfer from NADH through the respiratory chain, using ubiquinone as an electron acceptor. Essential for the catalytic activity and assembly of complex I.</text>
</comment>
<dbReference type="InterPro" id="IPR001750">
    <property type="entry name" value="ND/Mrp_TM"/>
</dbReference>
<evidence type="ECO:0000256" key="3">
    <source>
        <dbReference type="ARBA" id="ARBA00009025"/>
    </source>
</evidence>
<dbReference type="EC" id="7.1.1.2" evidence="4 17"/>
<dbReference type="GO" id="GO:0015990">
    <property type="term" value="P:electron transport coupled proton transport"/>
    <property type="evidence" value="ECO:0007669"/>
    <property type="project" value="TreeGrafter"/>
</dbReference>
<dbReference type="PANTHER" id="PTHR43507:SF20">
    <property type="entry name" value="NADH-UBIQUINONE OXIDOREDUCTASE CHAIN 4"/>
    <property type="match status" value="1"/>
</dbReference>
<comment type="catalytic activity">
    <reaction evidence="16 17">
        <text>a ubiquinone + NADH + 5 H(+)(in) = a ubiquinol + NAD(+) + 4 H(+)(out)</text>
        <dbReference type="Rhea" id="RHEA:29091"/>
        <dbReference type="Rhea" id="RHEA-COMP:9565"/>
        <dbReference type="Rhea" id="RHEA-COMP:9566"/>
        <dbReference type="ChEBI" id="CHEBI:15378"/>
        <dbReference type="ChEBI" id="CHEBI:16389"/>
        <dbReference type="ChEBI" id="CHEBI:17976"/>
        <dbReference type="ChEBI" id="CHEBI:57540"/>
        <dbReference type="ChEBI" id="CHEBI:57945"/>
        <dbReference type="EC" id="7.1.1.2"/>
    </reaction>
</comment>
<sequence length="445" mass="51256">MLKFLMFISFLIPLCFYKKNFWLVQNLLLMLTFFFMFHIVNTSMYEYISYFFGMDLLSYGLILLSLWIISLMIMASESVYKNGYLSGFFLINVIFLLMMLYLSFSSLSLFGFYLFFESSLIPTLILILGWGYQPERLQAGIYLLFYTLFASLPMLIAIMFMSNESSLYMYMFSNYEYFNWIFYLSMIFAFLVKMPMFLVHLWLPKAHVEAPVSGSMILAGILLKLGGYGLLRVILLISHISLVLSILWIIISLFGGFIVSMICLRQVDLKSLIAYSSVAHMGIVLAGLMTLSAWGWSGSYSMMIAHGLCSSGLFCLANISYERMGSRSLFINKGLLNLMPSLCLWWFLLVSSNMAAPPSLNLLGEISLINSIMGWSIDLMYLLMLISFFSAVYSLYLYSYSQHGKFYAGVYSSFNGYSREFLLLFLHWFPLNLLILKSEICMLWL</sequence>
<dbReference type="GO" id="GO:0031966">
    <property type="term" value="C:mitochondrial membrane"/>
    <property type="evidence" value="ECO:0007669"/>
    <property type="project" value="UniProtKB-SubCell"/>
</dbReference>
<evidence type="ECO:0000256" key="7">
    <source>
        <dbReference type="ARBA" id="ARBA00022660"/>
    </source>
</evidence>
<protein>
    <recommendedName>
        <fullName evidence="5 17">NADH-ubiquinone oxidoreductase chain 4</fullName>
        <ecNumber evidence="4 17">7.1.1.2</ecNumber>
    </recommendedName>
</protein>
<evidence type="ECO:0000256" key="13">
    <source>
        <dbReference type="ARBA" id="ARBA00023075"/>
    </source>
</evidence>
<feature type="transmembrane region" description="Helical" evidence="17">
    <location>
        <begin position="300"/>
        <end position="321"/>
    </location>
</feature>
<feature type="transmembrane region" description="Helical" evidence="17">
    <location>
        <begin position="139"/>
        <end position="160"/>
    </location>
</feature>
<reference evidence="20" key="2">
    <citation type="journal article" date="2017" name="Biochem. Syst. Ecol.">
        <title>Complete mitochondrial genome of Neochauliodes parasparsus (Megaloptera: Corydalidae) with phylogenetic consideration.</title>
        <authorList>
            <person name="Zhao Y."/>
            <person name="zhang H."/>
            <person name="Zhang Y."/>
        </authorList>
    </citation>
    <scope>NUCLEOTIDE SEQUENCE</scope>
</reference>
<dbReference type="Pfam" id="PF01059">
    <property type="entry name" value="Oxidored_q5_N"/>
    <property type="match status" value="1"/>
</dbReference>
<dbReference type="EMBL" id="KX821680">
    <property type="protein sequence ID" value="AQU14303.1"/>
    <property type="molecule type" value="Genomic_DNA"/>
</dbReference>
<feature type="transmembrane region" description="Helical" evidence="17">
    <location>
        <begin position="243"/>
        <end position="265"/>
    </location>
</feature>
<dbReference type="GO" id="GO:0003954">
    <property type="term" value="F:NADH dehydrogenase activity"/>
    <property type="evidence" value="ECO:0007669"/>
    <property type="project" value="TreeGrafter"/>
</dbReference>
<evidence type="ECO:0000256" key="16">
    <source>
        <dbReference type="ARBA" id="ARBA00049551"/>
    </source>
</evidence>
<feature type="transmembrane region" description="Helical" evidence="17">
    <location>
        <begin position="342"/>
        <end position="360"/>
    </location>
</feature>
<evidence type="ECO:0000259" key="18">
    <source>
        <dbReference type="Pfam" id="PF00361"/>
    </source>
</evidence>
<feature type="transmembrane region" description="Helical" evidence="17">
    <location>
        <begin position="380"/>
        <end position="400"/>
    </location>
</feature>
<feature type="transmembrane region" description="Helical" evidence="17">
    <location>
        <begin position="180"/>
        <end position="203"/>
    </location>
</feature>
<feature type="transmembrane region" description="Helical" evidence="17">
    <location>
        <begin position="21"/>
        <end position="41"/>
    </location>
</feature>
<evidence type="ECO:0000256" key="9">
    <source>
        <dbReference type="ARBA" id="ARBA00022967"/>
    </source>
</evidence>
<feature type="domain" description="NADH:ubiquinone oxidoreductase chain 4 N-terminal" evidence="19">
    <location>
        <begin position="1"/>
        <end position="102"/>
    </location>
</feature>
<feature type="transmembrane region" description="Helical" evidence="17">
    <location>
        <begin position="47"/>
        <end position="72"/>
    </location>
</feature>
<comment type="similarity">
    <text evidence="3 17">Belongs to the complex I subunit 4 family.</text>
</comment>
<dbReference type="PRINTS" id="PR01437">
    <property type="entry name" value="NUOXDRDTASE4"/>
</dbReference>
<feature type="transmembrane region" description="Helical" evidence="17">
    <location>
        <begin position="215"/>
        <end position="237"/>
    </location>
</feature>
<evidence type="ECO:0000259" key="19">
    <source>
        <dbReference type="Pfam" id="PF01059"/>
    </source>
</evidence>
<keyword evidence="9" id="KW-1278">Translocase</keyword>
<keyword evidence="14 17" id="KW-0496">Mitochondrion</keyword>
<keyword evidence="15 17" id="KW-0472">Membrane</keyword>
<feature type="transmembrane region" description="Helical" evidence="17">
    <location>
        <begin position="84"/>
        <end position="104"/>
    </location>
</feature>
<geneLocation type="mitochondrion" evidence="20"/>
<evidence type="ECO:0000256" key="4">
    <source>
        <dbReference type="ARBA" id="ARBA00012944"/>
    </source>
</evidence>
<evidence type="ECO:0000256" key="8">
    <source>
        <dbReference type="ARBA" id="ARBA00022692"/>
    </source>
</evidence>